<dbReference type="Proteomes" id="UP000525078">
    <property type="component" value="Unassembled WGS sequence"/>
</dbReference>
<feature type="non-terminal residue" evidence="1">
    <location>
        <position position="8"/>
    </location>
</feature>
<organism evidence="1 3">
    <name type="scientific">Cannabis sativa</name>
    <name type="common">Hemp</name>
    <name type="synonym">Marijuana</name>
    <dbReference type="NCBI Taxonomy" id="3483"/>
    <lineage>
        <taxon>Eukaryota</taxon>
        <taxon>Viridiplantae</taxon>
        <taxon>Streptophyta</taxon>
        <taxon>Embryophyta</taxon>
        <taxon>Tracheophyta</taxon>
        <taxon>Spermatophyta</taxon>
        <taxon>Magnoliopsida</taxon>
        <taxon>eudicotyledons</taxon>
        <taxon>Gunneridae</taxon>
        <taxon>Pentapetalae</taxon>
        <taxon>rosids</taxon>
        <taxon>fabids</taxon>
        <taxon>Rosales</taxon>
        <taxon>Cannabaceae</taxon>
        <taxon>Cannabis</taxon>
    </lineage>
</organism>
<dbReference type="EMBL" id="JAATIP010000316">
    <property type="protein sequence ID" value="KAF4352291.1"/>
    <property type="molecule type" value="Genomic_DNA"/>
</dbReference>
<evidence type="ECO:0000313" key="1">
    <source>
        <dbReference type="EMBL" id="KAF4352291.1"/>
    </source>
</evidence>
<dbReference type="Proteomes" id="UP000583929">
    <property type="component" value="Unassembled WGS sequence"/>
</dbReference>
<sequence>MAFRSLKA</sequence>
<evidence type="ECO:0000313" key="3">
    <source>
        <dbReference type="Proteomes" id="UP000525078"/>
    </source>
</evidence>
<name>A0A7J6E1U2_CANSA</name>
<evidence type="ECO:0000313" key="2">
    <source>
        <dbReference type="EMBL" id="KAF4404616.1"/>
    </source>
</evidence>
<reference evidence="3 4" key="1">
    <citation type="journal article" date="2020" name="bioRxiv">
        <title>Sequence and annotation of 42 cannabis genomes reveals extensive copy number variation in cannabinoid synthesis and pathogen resistance genes.</title>
        <authorList>
            <person name="Mckernan K.J."/>
            <person name="Helbert Y."/>
            <person name="Kane L.T."/>
            <person name="Ebling H."/>
            <person name="Zhang L."/>
            <person name="Liu B."/>
            <person name="Eaton Z."/>
            <person name="Mclaughlin S."/>
            <person name="Kingan S."/>
            <person name="Baybayan P."/>
            <person name="Concepcion G."/>
            <person name="Jordan M."/>
            <person name="Riva A."/>
            <person name="Barbazuk W."/>
            <person name="Harkins T."/>
        </authorList>
    </citation>
    <scope>NUCLEOTIDE SEQUENCE [LARGE SCALE GENOMIC DNA]</scope>
    <source>
        <strain evidence="3 4">cv. Jamaican Lion 4</strain>
        <strain evidence="2">Father</strain>
        <strain evidence="1">Mother</strain>
        <tissue evidence="1">Leaf</tissue>
    </source>
</reference>
<accession>A0A7J6E1U2</accession>
<keyword evidence="4" id="KW-1185">Reference proteome</keyword>
<gene>
    <name evidence="1" type="ORF">F8388_005938</name>
    <name evidence="2" type="ORF">G4B88_006002</name>
</gene>
<protein>
    <submittedName>
        <fullName evidence="1">Uncharacterized protein</fullName>
    </submittedName>
</protein>
<proteinExistence type="predicted"/>
<comment type="caution">
    <text evidence="1">The sequence shown here is derived from an EMBL/GenBank/DDBJ whole genome shotgun (WGS) entry which is preliminary data.</text>
</comment>
<evidence type="ECO:0000313" key="4">
    <source>
        <dbReference type="Proteomes" id="UP000583929"/>
    </source>
</evidence>
<dbReference type="EMBL" id="JAATIQ010000001">
    <property type="protein sequence ID" value="KAF4404616.1"/>
    <property type="molecule type" value="Genomic_DNA"/>
</dbReference>